<reference evidence="2 3" key="1">
    <citation type="journal article" date="2016" name="Environ. Microbiol.">
        <title>Genomic resolution of a cold subsurface aquifer community provides metabolic insights for novel microbes adapted to high CO concentrations.</title>
        <authorList>
            <person name="Probst A.J."/>
            <person name="Castelle C.J."/>
            <person name="Singh A."/>
            <person name="Brown C.T."/>
            <person name="Anantharaman K."/>
            <person name="Sharon I."/>
            <person name="Hug L.A."/>
            <person name="Burstein D."/>
            <person name="Emerson J.B."/>
            <person name="Thomas B.C."/>
            <person name="Banfield J.F."/>
        </authorList>
    </citation>
    <scope>NUCLEOTIDE SEQUENCE [LARGE SCALE GENOMIC DNA]</scope>
    <source>
        <strain evidence="2">CG2_30_40_21</strain>
    </source>
</reference>
<dbReference type="AlphaFoldDB" id="A0A1J5EBJ9"/>
<proteinExistence type="predicted"/>
<comment type="caution">
    <text evidence="2">The sequence shown here is derived from an EMBL/GenBank/DDBJ whole genome shotgun (WGS) entry which is preliminary data.</text>
</comment>
<dbReference type="Proteomes" id="UP000183085">
    <property type="component" value="Unassembled WGS sequence"/>
</dbReference>
<dbReference type="EMBL" id="MNYI01000111">
    <property type="protein sequence ID" value="OIP40670.1"/>
    <property type="molecule type" value="Genomic_DNA"/>
</dbReference>
<protein>
    <recommendedName>
        <fullName evidence="1">Polymerase beta nucleotidyltransferase domain-containing protein</fullName>
    </recommendedName>
</protein>
<dbReference type="InterPro" id="IPR041633">
    <property type="entry name" value="Polbeta"/>
</dbReference>
<dbReference type="STRING" id="1817895.AUJ95_04320"/>
<dbReference type="CDD" id="cd05403">
    <property type="entry name" value="NT_KNTase_like"/>
    <property type="match status" value="1"/>
</dbReference>
<sequence length="100" mass="11493">MIDVTAKQLCIIKEILQKHVPDCEVRVFGSRYRGTIKDYSDLDMAIVGDAKLDCIVIDNIKEAFSESDLPFRVDVLDWHAISPEFKGVIESRYEVIYLNK</sequence>
<dbReference type="InterPro" id="IPR043519">
    <property type="entry name" value="NT_sf"/>
</dbReference>
<evidence type="ECO:0000313" key="2">
    <source>
        <dbReference type="EMBL" id="OIP40670.1"/>
    </source>
</evidence>
<gene>
    <name evidence="2" type="ORF">AUJ95_04320</name>
</gene>
<evidence type="ECO:0000259" key="1">
    <source>
        <dbReference type="Pfam" id="PF18765"/>
    </source>
</evidence>
<name>A0A1J5EBJ9_9BACT</name>
<evidence type="ECO:0000313" key="3">
    <source>
        <dbReference type="Proteomes" id="UP000183085"/>
    </source>
</evidence>
<organism evidence="2 3">
    <name type="scientific">Candidatus Desantisbacteria bacterium CG2_30_40_21</name>
    <dbReference type="NCBI Taxonomy" id="1817895"/>
    <lineage>
        <taxon>Bacteria</taxon>
        <taxon>Candidatus Desantisiibacteriota</taxon>
    </lineage>
</organism>
<feature type="domain" description="Polymerase beta nucleotidyltransferase" evidence="1">
    <location>
        <begin position="12"/>
        <end position="98"/>
    </location>
</feature>
<dbReference type="Gene3D" id="3.30.460.10">
    <property type="entry name" value="Beta Polymerase, domain 2"/>
    <property type="match status" value="1"/>
</dbReference>
<dbReference type="SUPFAM" id="SSF81301">
    <property type="entry name" value="Nucleotidyltransferase"/>
    <property type="match status" value="1"/>
</dbReference>
<accession>A0A1J5EBJ9</accession>
<dbReference type="Pfam" id="PF18765">
    <property type="entry name" value="Polbeta"/>
    <property type="match status" value="1"/>
</dbReference>